<evidence type="ECO:0000313" key="3">
    <source>
        <dbReference type="Proteomes" id="UP000190857"/>
    </source>
</evidence>
<name>A0A1T5ISA5_9MICO</name>
<dbReference type="PROSITE" id="PS50895">
    <property type="entry name" value="SURF1"/>
    <property type="match status" value="1"/>
</dbReference>
<comment type="similarity">
    <text evidence="1">Belongs to the SURF1 family.</text>
</comment>
<keyword evidence="1" id="KW-0472">Membrane</keyword>
<dbReference type="EMBL" id="FUZP01000001">
    <property type="protein sequence ID" value="SKC42074.1"/>
    <property type="molecule type" value="Genomic_DNA"/>
</dbReference>
<keyword evidence="3" id="KW-1185">Reference proteome</keyword>
<evidence type="ECO:0000256" key="1">
    <source>
        <dbReference type="RuleBase" id="RU363076"/>
    </source>
</evidence>
<gene>
    <name evidence="2" type="ORF">SAMN06309945_0808</name>
</gene>
<proteinExistence type="inferred from homology"/>
<feature type="transmembrane region" description="Helical" evidence="1">
    <location>
        <begin position="21"/>
        <end position="40"/>
    </location>
</feature>
<feature type="transmembrane region" description="Helical" evidence="1">
    <location>
        <begin position="239"/>
        <end position="260"/>
    </location>
</feature>
<dbReference type="STRING" id="123320.SAMN06309945_0808"/>
<reference evidence="2 3" key="1">
    <citation type="submission" date="2017-02" db="EMBL/GenBank/DDBJ databases">
        <authorList>
            <person name="Peterson S.W."/>
        </authorList>
    </citation>
    <scope>NUCLEOTIDE SEQUENCE [LARGE SCALE GENOMIC DNA]</scope>
    <source>
        <strain evidence="2 3">VKM Ac-2059</strain>
    </source>
</reference>
<sequence length="288" mass="31099">MAPDERPKPDRTIVRVMVRPRWIAMLLLAIAIAGAFAWLGHWQLERAVVPAADTAEVSEIARPIGQAQTPGKPMYDTSIGQTVTAEGRYVPGDFSVITERVQDGRTGYWVAAHFEQKAGSEGTTGPEGAAIAVAVGWTESEEVAKDAAAQLNAQPAASDDVTVTGRLIPGQAPETAEDGDPNVLNTMAVSALINRWQDMTGHDVYGGYVIAGDPAEVGQVDGLEAIDAPPPVPETTVNWLNIFYAVEWVVFAGFAVFLWYRLVRDTWEREYEEKLLASGAGPEPVRVD</sequence>
<organism evidence="2 3">
    <name type="scientific">Okibacterium fritillariae</name>
    <dbReference type="NCBI Taxonomy" id="123320"/>
    <lineage>
        <taxon>Bacteria</taxon>
        <taxon>Bacillati</taxon>
        <taxon>Actinomycetota</taxon>
        <taxon>Actinomycetes</taxon>
        <taxon>Micrococcales</taxon>
        <taxon>Microbacteriaceae</taxon>
        <taxon>Okibacterium</taxon>
    </lineage>
</organism>
<dbReference type="RefSeq" id="WP_079726973.1">
    <property type="nucleotide sequence ID" value="NZ_FUZP01000001.1"/>
</dbReference>
<keyword evidence="1" id="KW-0812">Transmembrane</keyword>
<comment type="subcellular location">
    <subcellularLocation>
        <location evidence="1">Cell membrane</location>
        <topology evidence="1">Multi-pass membrane protein</topology>
    </subcellularLocation>
</comment>
<dbReference type="AlphaFoldDB" id="A0A1T5ISA5"/>
<dbReference type="InterPro" id="IPR002994">
    <property type="entry name" value="Surf1/Shy1"/>
</dbReference>
<dbReference type="Proteomes" id="UP000190857">
    <property type="component" value="Unassembled WGS sequence"/>
</dbReference>
<evidence type="ECO:0000313" key="2">
    <source>
        <dbReference type="EMBL" id="SKC42074.1"/>
    </source>
</evidence>
<protein>
    <recommendedName>
        <fullName evidence="1">SURF1-like protein</fullName>
    </recommendedName>
</protein>
<keyword evidence="1" id="KW-1003">Cell membrane</keyword>
<dbReference type="OrthoDB" id="3266379at2"/>
<dbReference type="Pfam" id="PF02104">
    <property type="entry name" value="SURF1"/>
    <property type="match status" value="1"/>
</dbReference>
<keyword evidence="1" id="KW-1133">Transmembrane helix</keyword>
<accession>A0A1T5ISA5</accession>
<dbReference type="GO" id="GO:0005886">
    <property type="term" value="C:plasma membrane"/>
    <property type="evidence" value="ECO:0007669"/>
    <property type="project" value="UniProtKB-SubCell"/>
</dbReference>